<dbReference type="EMBL" id="CP021642">
    <property type="protein sequence ID" value="AVX43357.1"/>
    <property type="molecule type" value="Genomic_DNA"/>
</dbReference>
<evidence type="ECO:0000313" key="2">
    <source>
        <dbReference type="Proteomes" id="UP000241854"/>
    </source>
</evidence>
<organism evidence="1 2">
    <name type="scientific">Campylobacter concisus</name>
    <dbReference type="NCBI Taxonomy" id="199"/>
    <lineage>
        <taxon>Bacteria</taxon>
        <taxon>Pseudomonadati</taxon>
        <taxon>Campylobacterota</taxon>
        <taxon>Epsilonproteobacteria</taxon>
        <taxon>Campylobacterales</taxon>
        <taxon>Campylobacteraceae</taxon>
        <taxon>Campylobacter</taxon>
    </lineage>
</organism>
<evidence type="ECO:0000313" key="1">
    <source>
        <dbReference type="EMBL" id="AVX43357.1"/>
    </source>
</evidence>
<gene>
    <name evidence="1" type="ORF">CCS77_0296</name>
</gene>
<name>A0A2R4NY52_9BACT</name>
<protein>
    <submittedName>
        <fullName evidence="1">Uncharacterized protein</fullName>
    </submittedName>
</protein>
<sequence>MQRNFHPKTRHIVFQDIKFNKFRCRIFRLDKAVLNFVTGVTEWVMTEQNLKPTKYK</sequence>
<proteinExistence type="predicted"/>
<accession>A0A2R4NY52</accession>
<dbReference type="Proteomes" id="UP000241854">
    <property type="component" value="Chromosome"/>
</dbReference>
<dbReference type="AlphaFoldDB" id="A0A2R4NY52"/>
<reference evidence="1 2" key="1">
    <citation type="journal article" date="2018" name="Emerg. Microbes Infect.">
        <title>Genomic analysis of oral Campylobacter concisus strains identified a potential bacterial molecular marker associated with active Crohn's disease.</title>
        <authorList>
            <person name="Liu F."/>
            <person name="Ma R."/>
            <person name="Tay C.Y.A."/>
            <person name="Octavia S."/>
            <person name="Lan R."/>
            <person name="Chung H.K.L."/>
            <person name="Riordan S.M."/>
            <person name="Grimm M.C."/>
            <person name="Leong R.W."/>
            <person name="Tanaka M.M."/>
            <person name="Connor S."/>
            <person name="Zhang L."/>
        </authorList>
    </citation>
    <scope>NUCLEOTIDE SEQUENCE [LARGE SCALE GENOMIC DNA]</scope>
    <source>
        <strain evidence="1 2">P2CDO4</strain>
    </source>
</reference>